<name>A0A239KNR2_9ACTN</name>
<keyword evidence="4" id="KW-1185">Reference proteome</keyword>
<evidence type="ECO:0000256" key="2">
    <source>
        <dbReference type="SAM" id="Phobius"/>
    </source>
</evidence>
<evidence type="ECO:0000313" key="4">
    <source>
        <dbReference type="Proteomes" id="UP000198280"/>
    </source>
</evidence>
<reference evidence="3 4" key="1">
    <citation type="submission" date="2017-06" db="EMBL/GenBank/DDBJ databases">
        <authorList>
            <person name="Kim H.J."/>
            <person name="Triplett B.A."/>
        </authorList>
    </citation>
    <scope>NUCLEOTIDE SEQUENCE [LARGE SCALE GENOMIC DNA]</scope>
    <source>
        <strain evidence="3 4">CGMCC 4.1858</strain>
    </source>
</reference>
<dbReference type="Proteomes" id="UP000198280">
    <property type="component" value="Unassembled WGS sequence"/>
</dbReference>
<dbReference type="EMBL" id="FZOF01000016">
    <property type="protein sequence ID" value="SNT19811.1"/>
    <property type="molecule type" value="Genomic_DNA"/>
</dbReference>
<accession>A0A239KNR2</accession>
<evidence type="ECO:0000256" key="1">
    <source>
        <dbReference type="SAM" id="MobiDB-lite"/>
    </source>
</evidence>
<dbReference type="AlphaFoldDB" id="A0A239KNR2"/>
<protein>
    <recommendedName>
        <fullName evidence="5">Methyl-accepting chemotaxis protein</fullName>
    </recommendedName>
</protein>
<feature type="transmembrane region" description="Helical" evidence="2">
    <location>
        <begin position="70"/>
        <end position="90"/>
    </location>
</feature>
<dbReference type="SUPFAM" id="SSF58104">
    <property type="entry name" value="Methyl-accepting chemotaxis protein (MCP) signaling domain"/>
    <property type="match status" value="1"/>
</dbReference>
<proteinExistence type="predicted"/>
<evidence type="ECO:0000313" key="3">
    <source>
        <dbReference type="EMBL" id="SNT19811.1"/>
    </source>
</evidence>
<keyword evidence="2" id="KW-0812">Transmembrane</keyword>
<sequence length="419" mass="44795">MVAKQIRDVADQPGLASRRDELRLLADALQGHSSSALEPWTELDLLHAFARPESLSAIVRDEPRRQFWSWLEAVLGALVFVPLLLTWFGLTKASSAYEALIGSDPKMAARPFLQLWQSGFEGRLTGWFTFGHVAGTATGAILLLFLLAAAHGARRAQNDRRETAAQHAADNLMAQLVPILTRAQLVLNEQRLSSPVRFAAELTGAAATLGRLGDKAIRTQKHLASAATTVSDAVDSAERRLADVDGAVRPLEEAAARIETAVRTNGTEVGKAMSSLAAPLEAAGQRVEAAVNGSGVMVRQALEDVRGLNGEVRDALGRASERVEDSVQVLAASQRSFTTATEVATDVSAQVLDRLAQVTEETARAVAASQQAVLRLDDQTRALREAAERFAELVVDLPKPNEPGASSADSVVPIPVTSR</sequence>
<organism evidence="3 4">
    <name type="scientific">Actinacidiphila glaucinigra</name>
    <dbReference type="NCBI Taxonomy" id="235986"/>
    <lineage>
        <taxon>Bacteria</taxon>
        <taxon>Bacillati</taxon>
        <taxon>Actinomycetota</taxon>
        <taxon>Actinomycetes</taxon>
        <taxon>Kitasatosporales</taxon>
        <taxon>Streptomycetaceae</taxon>
        <taxon>Actinacidiphila</taxon>
    </lineage>
</organism>
<keyword evidence="2" id="KW-0472">Membrane</keyword>
<dbReference type="RefSeq" id="WP_089226532.1">
    <property type="nucleotide sequence ID" value="NZ_FZOF01000016.1"/>
</dbReference>
<evidence type="ECO:0008006" key="5">
    <source>
        <dbReference type="Google" id="ProtNLM"/>
    </source>
</evidence>
<keyword evidence="2" id="KW-1133">Transmembrane helix</keyword>
<feature type="transmembrane region" description="Helical" evidence="2">
    <location>
        <begin position="127"/>
        <end position="150"/>
    </location>
</feature>
<dbReference type="OrthoDB" id="3435720at2"/>
<gene>
    <name evidence="3" type="ORF">SAMN05216252_11686</name>
</gene>
<feature type="region of interest" description="Disordered" evidence="1">
    <location>
        <begin position="398"/>
        <end position="419"/>
    </location>
</feature>